<dbReference type="AlphaFoldDB" id="A0A9X0QJM1"/>
<name>A0A9X0QJM1_9BACT</name>
<evidence type="ECO:0000313" key="3">
    <source>
        <dbReference type="Proteomes" id="UP000535182"/>
    </source>
</evidence>
<evidence type="ECO:0000313" key="2">
    <source>
        <dbReference type="EMBL" id="MBB5331489.1"/>
    </source>
</evidence>
<dbReference type="RefSeq" id="WP_183981326.1">
    <property type="nucleotide sequence ID" value="NZ_JACHEB010000015.1"/>
</dbReference>
<evidence type="ECO:0000256" key="1">
    <source>
        <dbReference type="SAM" id="MobiDB-lite"/>
    </source>
</evidence>
<dbReference type="EMBL" id="JACHEB010000015">
    <property type="protein sequence ID" value="MBB5331489.1"/>
    <property type="molecule type" value="Genomic_DNA"/>
</dbReference>
<sequence length="192" mass="22161">MAIFQRGEIWWYEFPFSGRRIRESSKSTSKTLARTAERNRKRELEEGFNNVSDTRHERVRTVGDMAGEYLTAYKLRHPQSAVFADYAVSHVKRIVGSKMFVDCNEATITSYQNERLREGAAPKTVNEEVGFLLRIMDELGDILRVRLIKAKAAEAQGWQVYRQGIFRRKGSDVRGGEERPFAAHLSRHHARS</sequence>
<gene>
    <name evidence="2" type="ORF">HDF14_005136</name>
</gene>
<dbReference type="Proteomes" id="UP000535182">
    <property type="component" value="Unassembled WGS sequence"/>
</dbReference>
<organism evidence="2 3">
    <name type="scientific">Tunturiibacter gelidiferens</name>
    <dbReference type="NCBI Taxonomy" id="3069689"/>
    <lineage>
        <taxon>Bacteria</taxon>
        <taxon>Pseudomonadati</taxon>
        <taxon>Acidobacteriota</taxon>
        <taxon>Terriglobia</taxon>
        <taxon>Terriglobales</taxon>
        <taxon>Acidobacteriaceae</taxon>
        <taxon>Tunturiibacter</taxon>
    </lineage>
</organism>
<keyword evidence="3" id="KW-1185">Reference proteome</keyword>
<feature type="compositionally biased region" description="Basic and acidic residues" evidence="1">
    <location>
        <begin position="171"/>
        <end position="181"/>
    </location>
</feature>
<feature type="region of interest" description="Disordered" evidence="1">
    <location>
        <begin position="171"/>
        <end position="192"/>
    </location>
</feature>
<proteinExistence type="predicted"/>
<comment type="caution">
    <text evidence="2">The sequence shown here is derived from an EMBL/GenBank/DDBJ whole genome shotgun (WGS) entry which is preliminary data.</text>
</comment>
<accession>A0A9X0QJM1</accession>
<reference evidence="2 3" key="1">
    <citation type="submission" date="2020-08" db="EMBL/GenBank/DDBJ databases">
        <title>Genomic Encyclopedia of Type Strains, Phase IV (KMG-V): Genome sequencing to study the core and pangenomes of soil and plant-associated prokaryotes.</title>
        <authorList>
            <person name="Whitman W."/>
        </authorList>
    </citation>
    <scope>NUCLEOTIDE SEQUENCE [LARGE SCALE GENOMIC DNA]</scope>
    <source>
        <strain evidence="2 3">X5P2</strain>
    </source>
</reference>
<protein>
    <submittedName>
        <fullName evidence="2">Uncharacterized protein</fullName>
    </submittedName>
</protein>